<evidence type="ECO:0000256" key="2">
    <source>
        <dbReference type="RuleBase" id="RU000411"/>
    </source>
</evidence>
<dbReference type="InterPro" id="IPR042178">
    <property type="entry name" value="Serpin_sf_1"/>
</dbReference>
<dbReference type="InterPro" id="IPR023795">
    <property type="entry name" value="Serpin_CS"/>
</dbReference>
<evidence type="ECO:0000256" key="1">
    <source>
        <dbReference type="ARBA" id="ARBA00009500"/>
    </source>
</evidence>
<name>A0A8J6B016_9EUKA</name>
<dbReference type="InterPro" id="IPR023796">
    <property type="entry name" value="Serpin_dom"/>
</dbReference>
<dbReference type="SUPFAM" id="SSF56574">
    <property type="entry name" value="Serpins"/>
    <property type="match status" value="1"/>
</dbReference>
<dbReference type="Gene3D" id="3.30.497.10">
    <property type="entry name" value="Antithrombin, subunit I, domain 2"/>
    <property type="match status" value="1"/>
</dbReference>
<proteinExistence type="inferred from homology"/>
<dbReference type="PROSITE" id="PS00284">
    <property type="entry name" value="SERPIN"/>
    <property type="match status" value="1"/>
</dbReference>
<reference evidence="4" key="1">
    <citation type="submission" date="2021-05" db="EMBL/GenBank/DDBJ databases">
        <title>A free-living protist that lacks canonical eukaryotic 1 DNA replication and segregation systems.</title>
        <authorList>
            <person name="Salas-Leiva D.E."/>
            <person name="Tromer E.C."/>
            <person name="Curtis B.A."/>
            <person name="Jerlstrom-Hultqvist J."/>
            <person name="Kolisko M."/>
            <person name="Yi Z."/>
            <person name="Salas-Leiva J.S."/>
            <person name="Gallot-Lavallee L."/>
            <person name="Kops G.J.P.L."/>
            <person name="Archibald J.M."/>
            <person name="Simpson A.G.B."/>
            <person name="Roger A.J."/>
        </authorList>
    </citation>
    <scope>NUCLEOTIDE SEQUENCE</scope>
    <source>
        <strain evidence="4">BICM</strain>
    </source>
</reference>
<dbReference type="AlphaFoldDB" id="A0A8J6B016"/>
<dbReference type="PANTHER" id="PTHR11461">
    <property type="entry name" value="SERINE PROTEASE INHIBITOR, SERPIN"/>
    <property type="match status" value="1"/>
</dbReference>
<evidence type="ECO:0000313" key="4">
    <source>
        <dbReference type="EMBL" id="KAG9395520.1"/>
    </source>
</evidence>
<dbReference type="GO" id="GO:0005615">
    <property type="term" value="C:extracellular space"/>
    <property type="evidence" value="ECO:0007669"/>
    <property type="project" value="InterPro"/>
</dbReference>
<dbReference type="InterPro" id="IPR042185">
    <property type="entry name" value="Serpin_sf_2"/>
</dbReference>
<dbReference type="EMBL" id="JAHDYR010000011">
    <property type="protein sequence ID" value="KAG9395520.1"/>
    <property type="molecule type" value="Genomic_DNA"/>
</dbReference>
<organism evidence="4 5">
    <name type="scientific">Carpediemonas membranifera</name>
    <dbReference type="NCBI Taxonomy" id="201153"/>
    <lineage>
        <taxon>Eukaryota</taxon>
        <taxon>Metamonada</taxon>
        <taxon>Carpediemonas-like organisms</taxon>
        <taxon>Carpediemonas</taxon>
    </lineage>
</organism>
<feature type="domain" description="Serpin" evidence="3">
    <location>
        <begin position="6"/>
        <end position="350"/>
    </location>
</feature>
<dbReference type="Pfam" id="PF00079">
    <property type="entry name" value="Serpin"/>
    <property type="match status" value="1"/>
</dbReference>
<dbReference type="PANTHER" id="PTHR11461:SF211">
    <property type="entry name" value="GH10112P-RELATED"/>
    <property type="match status" value="1"/>
</dbReference>
<gene>
    <name evidence="4" type="ORF">J8273_3096</name>
</gene>
<dbReference type="SMART" id="SM00093">
    <property type="entry name" value="SERPIN"/>
    <property type="match status" value="1"/>
</dbReference>
<comment type="similarity">
    <text evidence="1 2">Belongs to the serpin family.</text>
</comment>
<dbReference type="GO" id="GO:0004867">
    <property type="term" value="F:serine-type endopeptidase inhibitor activity"/>
    <property type="evidence" value="ECO:0007669"/>
    <property type="project" value="InterPro"/>
</dbReference>
<dbReference type="InterPro" id="IPR036186">
    <property type="entry name" value="Serpin_sf"/>
</dbReference>
<evidence type="ECO:0000313" key="5">
    <source>
        <dbReference type="Proteomes" id="UP000717585"/>
    </source>
</evidence>
<evidence type="ECO:0000259" key="3">
    <source>
        <dbReference type="SMART" id="SM00093"/>
    </source>
</evidence>
<accession>A0A8J6B016</accession>
<dbReference type="Proteomes" id="UP000717585">
    <property type="component" value="Unassembled WGS sequence"/>
</dbReference>
<sequence>MNKLTFELAKYAFKEDENMATSGLSLFYTLLLAYTSVEPTSNVARAIEAKLELDDGSLQAFRRLLDSMEKSELLSAAAAFVRDFSSLDKEIATKQDKFLKSEAQPLKSAAQVNQWCADHTNGRIKTILDDLPASSAAVLISALYFKAKWQNAFNSGSTAARPFTLLNGTTVELPTMMQKSHKKIWSTRVSSGFVNFYKAPADGIIALFSLPKQPGPDGLRAALEELVLDRPEKTAGQTQTLLYLPKFKIEQSVVCDPMLKAIGLDPLYRPFQFAAVSTKPDVAVDMTVQKVFLAVDEEGTEAAVVTAMRLRKTAARIDPFETLNFDRPFVFALVDAATGNRILVSTVVYPKYKK</sequence>
<dbReference type="OrthoDB" id="1063785at2759"/>
<keyword evidence="5" id="KW-1185">Reference proteome</keyword>
<dbReference type="InterPro" id="IPR000215">
    <property type="entry name" value="Serpin_fam"/>
</dbReference>
<comment type="caution">
    <text evidence="4">The sequence shown here is derived from an EMBL/GenBank/DDBJ whole genome shotgun (WGS) entry which is preliminary data.</text>
</comment>
<protein>
    <submittedName>
        <fullName evidence="4">Serpin (Serine protease inhibitor)</fullName>
    </submittedName>
</protein>
<dbReference type="Gene3D" id="2.30.39.10">
    <property type="entry name" value="Alpha-1-antitrypsin, domain 1"/>
    <property type="match status" value="1"/>
</dbReference>